<dbReference type="OrthoDB" id="5197601at2"/>
<dbReference type="PANTHER" id="PTHR11820:SF90">
    <property type="entry name" value="FLUTATHIONE S-TRANSFERASE"/>
    <property type="match status" value="1"/>
</dbReference>
<reference evidence="3 4" key="1">
    <citation type="submission" date="2017-09" db="EMBL/GenBank/DDBJ databases">
        <title>Paracoccus alkalisoli sp. nov., isolated from saline alkaline soil.</title>
        <authorList>
            <person name="Dong X."/>
            <person name="Zhang G."/>
        </authorList>
    </citation>
    <scope>NUCLEOTIDE SEQUENCE [LARGE SCALE GENOMIC DNA]</scope>
    <source>
        <strain evidence="3 4">WN007</strain>
    </source>
</reference>
<dbReference type="Pfam" id="PF01557">
    <property type="entry name" value="FAA_hydrolase"/>
    <property type="match status" value="1"/>
</dbReference>
<evidence type="ECO:0000259" key="2">
    <source>
        <dbReference type="Pfam" id="PF01557"/>
    </source>
</evidence>
<keyword evidence="4" id="KW-1185">Reference proteome</keyword>
<dbReference type="GO" id="GO:0018773">
    <property type="term" value="F:acetylpyruvate hydrolase activity"/>
    <property type="evidence" value="ECO:0007669"/>
    <property type="project" value="TreeGrafter"/>
</dbReference>
<dbReference type="EMBL" id="NSJZ01000001">
    <property type="protein sequence ID" value="PAU98821.1"/>
    <property type="molecule type" value="Genomic_DNA"/>
</dbReference>
<evidence type="ECO:0000313" key="3">
    <source>
        <dbReference type="EMBL" id="PAU98821.1"/>
    </source>
</evidence>
<comment type="caution">
    <text evidence="3">The sequence shown here is derived from an EMBL/GenBank/DDBJ whole genome shotgun (WGS) entry which is preliminary data.</text>
</comment>
<dbReference type="PANTHER" id="PTHR11820">
    <property type="entry name" value="ACYLPYRUVASE"/>
    <property type="match status" value="1"/>
</dbReference>
<name>A0A2A2GMU0_9RHOB</name>
<dbReference type="Proteomes" id="UP000218023">
    <property type="component" value="Unassembled WGS sequence"/>
</dbReference>
<dbReference type="SUPFAM" id="SSF56529">
    <property type="entry name" value="FAH"/>
    <property type="match status" value="1"/>
</dbReference>
<sequence>MRRKRRSAPVTATIFPAPVPPTVPVSGEAAAFPVRRIFCVGRNYAAHAAEMGVEVDREAPFYFTKSAFSLAGAGTLPYPPGTGDYHHEVELVVALGRPAFRIDPDEAMGCVWGYAVGLDMTRRDLQAVAKSKQRPWDLGKDVENSAVIGALTPAAAFQPGEQRITLHVNGEPRQDAPLSDMVWSIPELIADLSRYYHLQPGDLIYTGTPAGVGAVQPGDRLEARVEGLEPLDVAIGPAA</sequence>
<evidence type="ECO:0000313" key="4">
    <source>
        <dbReference type="Proteomes" id="UP000218023"/>
    </source>
</evidence>
<dbReference type="InterPro" id="IPR011234">
    <property type="entry name" value="Fumarylacetoacetase-like_C"/>
</dbReference>
<organism evidence="3 4">
    <name type="scientific">Paracoccus salipaludis</name>
    <dbReference type="NCBI Taxonomy" id="2032623"/>
    <lineage>
        <taxon>Bacteria</taxon>
        <taxon>Pseudomonadati</taxon>
        <taxon>Pseudomonadota</taxon>
        <taxon>Alphaproteobacteria</taxon>
        <taxon>Rhodobacterales</taxon>
        <taxon>Paracoccaceae</taxon>
        <taxon>Paracoccus</taxon>
    </lineage>
</organism>
<accession>A0A2A2GMU0</accession>
<keyword evidence="1" id="KW-0479">Metal-binding</keyword>
<dbReference type="Gene3D" id="3.90.850.10">
    <property type="entry name" value="Fumarylacetoacetase-like, C-terminal domain"/>
    <property type="match status" value="1"/>
</dbReference>
<dbReference type="GO" id="GO:0046872">
    <property type="term" value="F:metal ion binding"/>
    <property type="evidence" value="ECO:0007669"/>
    <property type="project" value="UniProtKB-KW"/>
</dbReference>
<gene>
    <name evidence="3" type="ORF">CK240_01410</name>
</gene>
<dbReference type="InterPro" id="IPR036663">
    <property type="entry name" value="Fumarylacetoacetase_C_sf"/>
</dbReference>
<dbReference type="AlphaFoldDB" id="A0A2A2GMU0"/>
<feature type="domain" description="Fumarylacetoacetase-like C-terminal" evidence="2">
    <location>
        <begin position="37"/>
        <end position="231"/>
    </location>
</feature>
<proteinExistence type="predicted"/>
<evidence type="ECO:0000256" key="1">
    <source>
        <dbReference type="ARBA" id="ARBA00022723"/>
    </source>
</evidence>
<protein>
    <submittedName>
        <fullName evidence="3">Fumarylacetoacetase</fullName>
    </submittedName>
</protein>